<keyword evidence="3" id="KW-1185">Reference proteome</keyword>
<dbReference type="EMBL" id="CM000132">
    <property type="protein sequence ID" value="EAZ02505.1"/>
    <property type="molecule type" value="Genomic_DNA"/>
</dbReference>
<dbReference type="Proteomes" id="UP000007015">
    <property type="component" value="Chromosome 7"/>
</dbReference>
<feature type="region of interest" description="Disordered" evidence="1">
    <location>
        <begin position="29"/>
        <end position="116"/>
    </location>
</feature>
<evidence type="ECO:0000313" key="2">
    <source>
        <dbReference type="EMBL" id="EAZ02505.1"/>
    </source>
</evidence>
<feature type="compositionally biased region" description="Acidic residues" evidence="1">
    <location>
        <begin position="99"/>
        <end position="116"/>
    </location>
</feature>
<accession>A2YHE4</accession>
<protein>
    <submittedName>
        <fullName evidence="2">Uncharacterized protein</fullName>
    </submittedName>
</protein>
<dbReference type="Gramene" id="BGIOSGA025017-TA">
    <property type="protein sequence ID" value="BGIOSGA025017-PA"/>
    <property type="gene ID" value="BGIOSGA025017"/>
</dbReference>
<dbReference type="HOGENOM" id="CLU_2100976_0_0_1"/>
<reference evidence="2 3" key="1">
    <citation type="journal article" date="2005" name="PLoS Biol.">
        <title>The genomes of Oryza sativa: a history of duplications.</title>
        <authorList>
            <person name="Yu J."/>
            <person name="Wang J."/>
            <person name="Lin W."/>
            <person name="Li S."/>
            <person name="Li H."/>
            <person name="Zhou J."/>
            <person name="Ni P."/>
            <person name="Dong W."/>
            <person name="Hu S."/>
            <person name="Zeng C."/>
            <person name="Zhang J."/>
            <person name="Zhang Y."/>
            <person name="Li R."/>
            <person name="Xu Z."/>
            <person name="Li S."/>
            <person name="Li X."/>
            <person name="Zheng H."/>
            <person name="Cong L."/>
            <person name="Lin L."/>
            <person name="Yin J."/>
            <person name="Geng J."/>
            <person name="Li G."/>
            <person name="Shi J."/>
            <person name="Liu J."/>
            <person name="Lv H."/>
            <person name="Li J."/>
            <person name="Wang J."/>
            <person name="Deng Y."/>
            <person name="Ran L."/>
            <person name="Shi X."/>
            <person name="Wang X."/>
            <person name="Wu Q."/>
            <person name="Li C."/>
            <person name="Ren X."/>
            <person name="Wang J."/>
            <person name="Wang X."/>
            <person name="Li D."/>
            <person name="Liu D."/>
            <person name="Zhang X."/>
            <person name="Ji Z."/>
            <person name="Zhao W."/>
            <person name="Sun Y."/>
            <person name="Zhang Z."/>
            <person name="Bao J."/>
            <person name="Han Y."/>
            <person name="Dong L."/>
            <person name="Ji J."/>
            <person name="Chen P."/>
            <person name="Wu S."/>
            <person name="Liu J."/>
            <person name="Xiao Y."/>
            <person name="Bu D."/>
            <person name="Tan J."/>
            <person name="Yang L."/>
            <person name="Ye C."/>
            <person name="Zhang J."/>
            <person name="Xu J."/>
            <person name="Zhou Y."/>
            <person name="Yu Y."/>
            <person name="Zhang B."/>
            <person name="Zhuang S."/>
            <person name="Wei H."/>
            <person name="Liu B."/>
            <person name="Lei M."/>
            <person name="Yu H."/>
            <person name="Li Y."/>
            <person name="Xu H."/>
            <person name="Wei S."/>
            <person name="He X."/>
            <person name="Fang L."/>
            <person name="Zhang Z."/>
            <person name="Zhang Y."/>
            <person name="Huang X."/>
            <person name="Su Z."/>
            <person name="Tong W."/>
            <person name="Li J."/>
            <person name="Tong Z."/>
            <person name="Li S."/>
            <person name="Ye J."/>
            <person name="Wang L."/>
            <person name="Fang L."/>
            <person name="Lei T."/>
            <person name="Chen C."/>
            <person name="Chen H."/>
            <person name="Xu Z."/>
            <person name="Li H."/>
            <person name="Huang H."/>
            <person name="Zhang F."/>
            <person name="Xu H."/>
            <person name="Li N."/>
            <person name="Zhao C."/>
            <person name="Li S."/>
            <person name="Dong L."/>
            <person name="Huang Y."/>
            <person name="Li L."/>
            <person name="Xi Y."/>
            <person name="Qi Q."/>
            <person name="Li W."/>
            <person name="Zhang B."/>
            <person name="Hu W."/>
            <person name="Zhang Y."/>
            <person name="Tian X."/>
            <person name="Jiao Y."/>
            <person name="Liang X."/>
            <person name="Jin J."/>
            <person name="Gao L."/>
            <person name="Zheng W."/>
            <person name="Hao B."/>
            <person name="Liu S."/>
            <person name="Wang W."/>
            <person name="Yuan L."/>
            <person name="Cao M."/>
            <person name="McDermott J."/>
            <person name="Samudrala R."/>
            <person name="Wang J."/>
            <person name="Wong G.K."/>
            <person name="Yang H."/>
        </authorList>
    </citation>
    <scope>NUCLEOTIDE SEQUENCE [LARGE SCALE GENOMIC DNA]</scope>
    <source>
        <strain evidence="3">cv. 93-11</strain>
    </source>
</reference>
<evidence type="ECO:0000256" key="1">
    <source>
        <dbReference type="SAM" id="MobiDB-lite"/>
    </source>
</evidence>
<evidence type="ECO:0000313" key="3">
    <source>
        <dbReference type="Proteomes" id="UP000007015"/>
    </source>
</evidence>
<proteinExistence type="predicted"/>
<organism evidence="2 3">
    <name type="scientific">Oryza sativa subsp. indica</name>
    <name type="common">Rice</name>
    <dbReference type="NCBI Taxonomy" id="39946"/>
    <lineage>
        <taxon>Eukaryota</taxon>
        <taxon>Viridiplantae</taxon>
        <taxon>Streptophyta</taxon>
        <taxon>Embryophyta</taxon>
        <taxon>Tracheophyta</taxon>
        <taxon>Spermatophyta</taxon>
        <taxon>Magnoliopsida</taxon>
        <taxon>Liliopsida</taxon>
        <taxon>Poales</taxon>
        <taxon>Poaceae</taxon>
        <taxon>BOP clade</taxon>
        <taxon>Oryzoideae</taxon>
        <taxon>Oryzeae</taxon>
        <taxon>Oryzinae</taxon>
        <taxon>Oryza</taxon>
        <taxon>Oryza sativa</taxon>
    </lineage>
</organism>
<gene>
    <name evidence="2" type="ORF">OsI_24610</name>
</gene>
<dbReference type="AlphaFoldDB" id="A2YHE4"/>
<sequence>MRAFKAIFQLCKSNAIEINKAQKGIEELQAHAGLPHSPIREPPTFEDPWSDFESEEHVPSPSPGADVGTSSRCPRRSTRRTQEIESDEEEEVYKGDGVYTDDDDDGVDSEDDETTP</sequence>
<name>A2YHE4_ORYSI</name>